<dbReference type="PANTHER" id="PTHR44757:SF2">
    <property type="entry name" value="BIOFILM ARCHITECTURE MAINTENANCE PROTEIN MBAA"/>
    <property type="match status" value="1"/>
</dbReference>
<dbReference type="Gene3D" id="3.30.70.270">
    <property type="match status" value="1"/>
</dbReference>
<sequence length="749" mass="78646">MHLPPGVWIAALAAALSAVPASVMLVSSARRRDGRRRHAHHLLAAGSALIALAAVAGLGVALTAYGPDAARLIAFGMVAGAVTLLAGMLMLPGAADTGTTALQHLLDGLAIAGSIWFLGWVLVTEPTRILGGSTPYPCWSSMLPLAVGVLALGLTTMVSVRMPRPRGGSVGVGAGITAAGLAGAGVSVGVCQGWAGLVLACALVLPAGLTVIALAARATDREPEPVEVDTTRRGAGFVFLPMVLLTGAAAYQALMTGSIGTVGVLAGGLVLVGLVGRQYLALRDVRRGAQRLREREAHFRGLAHTDPLTGLANRRGMLRVLHQEVFSGDAGPCVLLGIDMDGFKSVNDLRGHDVGDEVLLEVGGRLRMHLRPGDAVARLGGDEFAVLMWATEDEAEAGALRLLEALGAPYEQGGGVVFLSASIGLASAASAGDVETLMRNADLALRYAKMKGKSRVERYEPAYDHLLRRRTTLEHELRGAIDRDELRVVFQPVVSLPSARPVGAETLLRWTHPRLGAVGPDEFIPAAEESELIAQLGRWVLDQACRRLAEWLADGHDVWVSVNVSPRELHAPEYVARVAEALHTHRVPPQRLVLEVTEHAVATDLDELCRRLRALRDTGVRIALDDFGAGYSSLGQLRDLPVDILKIDRKLVVASEPLVDVVVRLGHRLGLEVLAEGISTPGHLAVVEASGCRFGQGFLFGGGVPAEHLEAQLKAVSPGRLVPAGAGHGRMAITAGQIAPAVDDDASSG</sequence>
<feature type="domain" description="GGDEF" evidence="3">
    <location>
        <begin position="331"/>
        <end position="461"/>
    </location>
</feature>
<dbReference type="PROSITE" id="PS50887">
    <property type="entry name" value="GGDEF"/>
    <property type="match status" value="1"/>
</dbReference>
<dbReference type="AlphaFoldDB" id="A0AAE3YJV3"/>
<keyword evidence="5" id="KW-1185">Reference proteome</keyword>
<feature type="transmembrane region" description="Helical" evidence="1">
    <location>
        <begin position="237"/>
        <end position="254"/>
    </location>
</feature>
<evidence type="ECO:0000313" key="5">
    <source>
        <dbReference type="Proteomes" id="UP001183643"/>
    </source>
</evidence>
<dbReference type="Pfam" id="PF00990">
    <property type="entry name" value="GGDEF"/>
    <property type="match status" value="1"/>
</dbReference>
<dbReference type="EMBL" id="JAVDYB010000001">
    <property type="protein sequence ID" value="MDR7273231.1"/>
    <property type="molecule type" value="Genomic_DNA"/>
</dbReference>
<comment type="caution">
    <text evidence="4">The sequence shown here is derived from an EMBL/GenBank/DDBJ whole genome shotgun (WGS) entry which is preliminary data.</text>
</comment>
<evidence type="ECO:0000313" key="4">
    <source>
        <dbReference type="EMBL" id="MDR7273231.1"/>
    </source>
</evidence>
<feature type="transmembrane region" description="Helical" evidence="1">
    <location>
        <begin position="105"/>
        <end position="123"/>
    </location>
</feature>
<reference evidence="4" key="1">
    <citation type="submission" date="2023-07" db="EMBL/GenBank/DDBJ databases">
        <title>Sequencing the genomes of 1000 actinobacteria strains.</title>
        <authorList>
            <person name="Klenk H.-P."/>
        </authorList>
    </citation>
    <scope>NUCLEOTIDE SEQUENCE</scope>
    <source>
        <strain evidence="4">DSM 44707</strain>
    </source>
</reference>
<dbReference type="InterPro" id="IPR035919">
    <property type="entry name" value="EAL_sf"/>
</dbReference>
<keyword evidence="1" id="KW-1133">Transmembrane helix</keyword>
<dbReference type="RefSeq" id="WP_374728093.1">
    <property type="nucleotide sequence ID" value="NZ_JAVDYB010000001.1"/>
</dbReference>
<dbReference type="PANTHER" id="PTHR44757">
    <property type="entry name" value="DIGUANYLATE CYCLASE DGCP"/>
    <property type="match status" value="1"/>
</dbReference>
<feature type="transmembrane region" description="Helical" evidence="1">
    <location>
        <begin position="260"/>
        <end position="282"/>
    </location>
</feature>
<dbReference type="CDD" id="cd01949">
    <property type="entry name" value="GGDEF"/>
    <property type="match status" value="1"/>
</dbReference>
<dbReference type="SUPFAM" id="SSF141868">
    <property type="entry name" value="EAL domain-like"/>
    <property type="match status" value="1"/>
</dbReference>
<dbReference type="PROSITE" id="PS50883">
    <property type="entry name" value="EAL"/>
    <property type="match status" value="1"/>
</dbReference>
<dbReference type="CDD" id="cd01948">
    <property type="entry name" value="EAL"/>
    <property type="match status" value="1"/>
</dbReference>
<dbReference type="SMART" id="SM00052">
    <property type="entry name" value="EAL"/>
    <property type="match status" value="1"/>
</dbReference>
<keyword evidence="1" id="KW-0812">Transmembrane</keyword>
<organism evidence="4 5">
    <name type="scientific">Catenuloplanes atrovinosus</name>
    <dbReference type="NCBI Taxonomy" id="137266"/>
    <lineage>
        <taxon>Bacteria</taxon>
        <taxon>Bacillati</taxon>
        <taxon>Actinomycetota</taxon>
        <taxon>Actinomycetes</taxon>
        <taxon>Micromonosporales</taxon>
        <taxon>Micromonosporaceae</taxon>
        <taxon>Catenuloplanes</taxon>
    </lineage>
</organism>
<protein>
    <submittedName>
        <fullName evidence="4">Diguanylate cyclase (GGDEF)-like protein</fullName>
    </submittedName>
</protein>
<accession>A0AAE3YJV3</accession>
<dbReference type="InterPro" id="IPR029787">
    <property type="entry name" value="Nucleotide_cyclase"/>
</dbReference>
<dbReference type="Pfam" id="PF00563">
    <property type="entry name" value="EAL"/>
    <property type="match status" value="1"/>
</dbReference>
<dbReference type="InterPro" id="IPR043128">
    <property type="entry name" value="Rev_trsase/Diguanyl_cyclase"/>
</dbReference>
<feature type="transmembrane region" description="Helical" evidence="1">
    <location>
        <begin position="143"/>
        <end position="160"/>
    </location>
</feature>
<dbReference type="SUPFAM" id="SSF55073">
    <property type="entry name" value="Nucleotide cyclase"/>
    <property type="match status" value="1"/>
</dbReference>
<dbReference type="SMART" id="SM00267">
    <property type="entry name" value="GGDEF"/>
    <property type="match status" value="1"/>
</dbReference>
<dbReference type="InterPro" id="IPR000160">
    <property type="entry name" value="GGDEF_dom"/>
</dbReference>
<dbReference type="InterPro" id="IPR052155">
    <property type="entry name" value="Biofilm_reg_signaling"/>
</dbReference>
<evidence type="ECO:0000259" key="2">
    <source>
        <dbReference type="PROSITE" id="PS50883"/>
    </source>
</evidence>
<evidence type="ECO:0000256" key="1">
    <source>
        <dbReference type="SAM" id="Phobius"/>
    </source>
</evidence>
<feature type="domain" description="EAL" evidence="2">
    <location>
        <begin position="470"/>
        <end position="717"/>
    </location>
</feature>
<proteinExistence type="predicted"/>
<dbReference type="InterPro" id="IPR001633">
    <property type="entry name" value="EAL_dom"/>
</dbReference>
<feature type="transmembrane region" description="Helical" evidence="1">
    <location>
        <begin position="6"/>
        <end position="29"/>
    </location>
</feature>
<dbReference type="NCBIfam" id="TIGR00254">
    <property type="entry name" value="GGDEF"/>
    <property type="match status" value="1"/>
</dbReference>
<gene>
    <name evidence="4" type="ORF">J2S41_000009</name>
</gene>
<evidence type="ECO:0000259" key="3">
    <source>
        <dbReference type="PROSITE" id="PS50887"/>
    </source>
</evidence>
<name>A0AAE3YJV3_9ACTN</name>
<feature type="transmembrane region" description="Helical" evidence="1">
    <location>
        <begin position="194"/>
        <end position="216"/>
    </location>
</feature>
<feature type="transmembrane region" description="Helical" evidence="1">
    <location>
        <begin position="41"/>
        <end position="66"/>
    </location>
</feature>
<dbReference type="Proteomes" id="UP001183643">
    <property type="component" value="Unassembled WGS sequence"/>
</dbReference>
<feature type="transmembrane region" description="Helical" evidence="1">
    <location>
        <begin position="72"/>
        <end position="93"/>
    </location>
</feature>
<feature type="transmembrane region" description="Helical" evidence="1">
    <location>
        <begin position="167"/>
        <end position="188"/>
    </location>
</feature>
<keyword evidence="1" id="KW-0472">Membrane</keyword>
<dbReference type="Gene3D" id="3.20.20.450">
    <property type="entry name" value="EAL domain"/>
    <property type="match status" value="1"/>
</dbReference>